<dbReference type="SMART" id="SM00204">
    <property type="entry name" value="TGFB"/>
    <property type="match status" value="1"/>
</dbReference>
<evidence type="ECO:0000256" key="1">
    <source>
        <dbReference type="ARBA" id="ARBA00004613"/>
    </source>
</evidence>
<evidence type="ECO:0000256" key="3">
    <source>
        <dbReference type="ARBA" id="ARBA00022525"/>
    </source>
</evidence>
<dbReference type="FunFam" id="2.10.90.10:FF:000005">
    <property type="entry name" value="Inhibin beta A chain"/>
    <property type="match status" value="1"/>
</dbReference>
<organism evidence="11 12">
    <name type="scientific">Hermetia illucens</name>
    <name type="common">Black soldier fly</name>
    <dbReference type="NCBI Taxonomy" id="343691"/>
    <lineage>
        <taxon>Eukaryota</taxon>
        <taxon>Metazoa</taxon>
        <taxon>Ecdysozoa</taxon>
        <taxon>Arthropoda</taxon>
        <taxon>Hexapoda</taxon>
        <taxon>Insecta</taxon>
        <taxon>Pterygota</taxon>
        <taxon>Neoptera</taxon>
        <taxon>Endopterygota</taxon>
        <taxon>Diptera</taxon>
        <taxon>Brachycera</taxon>
        <taxon>Stratiomyomorpha</taxon>
        <taxon>Stratiomyidae</taxon>
        <taxon>Hermetiinae</taxon>
        <taxon>Hermetia</taxon>
    </lineage>
</organism>
<dbReference type="AlphaFoldDB" id="A0A7R8Z1X0"/>
<evidence type="ECO:0000256" key="2">
    <source>
        <dbReference type="ARBA" id="ARBA00006656"/>
    </source>
</evidence>
<dbReference type="OrthoDB" id="6516235at2759"/>
<dbReference type="GO" id="GO:0008083">
    <property type="term" value="F:growth factor activity"/>
    <property type="evidence" value="ECO:0007669"/>
    <property type="project" value="UniProtKB-KW"/>
</dbReference>
<keyword evidence="4" id="KW-0732">Signal</keyword>
<evidence type="ECO:0000313" key="11">
    <source>
        <dbReference type="EMBL" id="CAD7094069.1"/>
    </source>
</evidence>
<keyword evidence="3" id="KW-0964">Secreted</keyword>
<dbReference type="Proteomes" id="UP000594454">
    <property type="component" value="Chromosome 7"/>
</dbReference>
<dbReference type="CDD" id="cd13752">
    <property type="entry name" value="TGF_beta_INHB"/>
    <property type="match status" value="1"/>
</dbReference>
<dbReference type="SUPFAM" id="SSF57501">
    <property type="entry name" value="Cystine-knot cytokines"/>
    <property type="match status" value="1"/>
</dbReference>
<name>A0A7R8Z1X0_HERIL</name>
<evidence type="ECO:0000256" key="9">
    <source>
        <dbReference type="SAM" id="MobiDB-lite"/>
    </source>
</evidence>
<dbReference type="InParanoid" id="A0A7R8Z1X0"/>
<comment type="similarity">
    <text evidence="2 8">Belongs to the TGF-beta family.</text>
</comment>
<feature type="compositionally biased region" description="Basic residues" evidence="9">
    <location>
        <begin position="731"/>
        <end position="742"/>
    </location>
</feature>
<dbReference type="PROSITE" id="PS51362">
    <property type="entry name" value="TGF_BETA_2"/>
    <property type="match status" value="1"/>
</dbReference>
<reference evidence="11 12" key="1">
    <citation type="submission" date="2020-11" db="EMBL/GenBank/DDBJ databases">
        <authorList>
            <person name="Wallbank WR R."/>
            <person name="Pardo Diaz C."/>
            <person name="Kozak K."/>
            <person name="Martin S."/>
            <person name="Jiggins C."/>
            <person name="Moest M."/>
            <person name="Warren A I."/>
            <person name="Generalovic N T."/>
            <person name="Byers J.R.P. K."/>
            <person name="Montejo-Kovacevich G."/>
            <person name="Yen C E."/>
        </authorList>
    </citation>
    <scope>NUCLEOTIDE SEQUENCE [LARGE SCALE GENOMIC DNA]</scope>
</reference>
<accession>A0A7R8Z1X0</accession>
<evidence type="ECO:0000256" key="6">
    <source>
        <dbReference type="ARBA" id="ARBA00023157"/>
    </source>
</evidence>
<proteinExistence type="inferred from homology"/>
<evidence type="ECO:0000256" key="4">
    <source>
        <dbReference type="ARBA" id="ARBA00022729"/>
    </source>
</evidence>
<feature type="domain" description="TGF-beta family profile" evidence="10">
    <location>
        <begin position="784"/>
        <end position="900"/>
    </location>
</feature>
<dbReference type="PANTHER" id="PTHR11848">
    <property type="entry name" value="TGF-BETA FAMILY"/>
    <property type="match status" value="1"/>
</dbReference>
<dbReference type="EMBL" id="LR899015">
    <property type="protein sequence ID" value="CAD7094069.1"/>
    <property type="molecule type" value="Genomic_DNA"/>
</dbReference>
<dbReference type="Pfam" id="PF00019">
    <property type="entry name" value="TGF_beta"/>
    <property type="match status" value="1"/>
</dbReference>
<feature type="region of interest" description="Disordered" evidence="9">
    <location>
        <begin position="497"/>
        <end position="523"/>
    </location>
</feature>
<sequence length="900" mass="103434">MVKPPDSPISGSKHYYSYYKKRRSQDYQDCQREYHSHFNNKNYEKLHQHQLEKIYQNRKRYPYRTWKWLQFCRIAYPGPYSGPGPGPGTNIGIMHQTTASSISAENCDTLSAQIINKPVVIIAPPDLSISSRWPKARRRIPMMPTARKASVFAFRQQQNQKKYQQHRQRWMFGRNFLWLLIVLICFDSGPLVVDCNLTTALATHTTPTVDRRGSNSRSNSSTAFKLNMVNNYTKFLNNNNAYNNRINIIDSSGKIANNNSKHSINDYKSLLIYYNDIYTNTKHKYNPNQYNNSKINSNRRFSNSRSIFSYNMSSNNNYQNKNSLFNSELNANTNKNYSKYKEDNNVVDIKSKPLVSEQFTPTDFEISSTTITVPVSSTPLIQRVITTSVSSLISQKKNSMKASLNAISNFKAGKMTSTPTMKVSSTTRAKKYKHYKDDGKMAEMELNENLIKQHQQQPTSDVLNGHRLVEFSSLSDQMTGQNLRIRAASMWIRVDLRPSTEKKRSPSRGGPMSSSSSSSQSSSVNGSKLKIWVFRLIEPFATSLNSTEFIKKDFDKITKLSTTLNVQFNQLGWQKLDITETVQSWYANDQHVRLRLFIDCSGCGDRITLHLFDNTRSSKIAYNGPNSKNPNHNHSQARKNHHHHHHHDHHHRPNQRQNSSSSGRKHGHHFSQKSSRYLPKGRKDSHLSINRTSAVSLVNETDIAALMAHGNHRNRQYFYRSDNKSRISPALRHRNNGVRKLPKPSLFGTNSFRQESSKDGQSHYEVNPNRPFLVIHTEPNVMKRVRRRALDCSGAFNGQCCKESFYVSFKALGWDDWIIAPHGYFANYCRGDCAGPRTPDTYQSYHTHVIEEFRKLDRLTGMQPCCAPLKFSSMSLIYYGKEGIIKRDLPKMVVDECGCP</sequence>
<dbReference type="InterPro" id="IPR029034">
    <property type="entry name" value="Cystine-knot_cytokine"/>
</dbReference>
<dbReference type="Gene3D" id="2.10.90.10">
    <property type="entry name" value="Cystine-knot cytokines"/>
    <property type="match status" value="1"/>
</dbReference>
<feature type="compositionally biased region" description="Polar residues" evidence="9">
    <location>
        <begin position="620"/>
        <end position="634"/>
    </location>
</feature>
<feature type="region of interest" description="Disordered" evidence="9">
    <location>
        <begin position="730"/>
        <end position="765"/>
    </location>
</feature>
<dbReference type="InterPro" id="IPR017948">
    <property type="entry name" value="TGFb_CS"/>
</dbReference>
<comment type="subcellular location">
    <subcellularLocation>
        <location evidence="1">Secreted</location>
    </subcellularLocation>
</comment>
<dbReference type="GO" id="GO:0005125">
    <property type="term" value="F:cytokine activity"/>
    <property type="evidence" value="ECO:0007669"/>
    <property type="project" value="TreeGrafter"/>
</dbReference>
<evidence type="ECO:0000256" key="7">
    <source>
        <dbReference type="ARBA" id="ARBA00023180"/>
    </source>
</evidence>
<evidence type="ECO:0000256" key="5">
    <source>
        <dbReference type="ARBA" id="ARBA00023030"/>
    </source>
</evidence>
<dbReference type="InterPro" id="IPR001839">
    <property type="entry name" value="TGF-b_C"/>
</dbReference>
<keyword evidence="5 8" id="KW-0339">Growth factor</keyword>
<dbReference type="PROSITE" id="PS00250">
    <property type="entry name" value="TGF_BETA_1"/>
    <property type="match status" value="1"/>
</dbReference>
<dbReference type="PRINTS" id="PR00669">
    <property type="entry name" value="INHIBINA"/>
</dbReference>
<feature type="region of interest" description="Disordered" evidence="9">
    <location>
        <begin position="620"/>
        <end position="687"/>
    </location>
</feature>
<keyword evidence="7" id="KW-0325">Glycoprotein</keyword>
<gene>
    <name evidence="11" type="ORF">HERILL_LOCUS16304</name>
</gene>
<dbReference type="PANTHER" id="PTHR11848:SF309">
    <property type="entry name" value="INHIBIN BETA CHAIN"/>
    <property type="match status" value="1"/>
</dbReference>
<dbReference type="InterPro" id="IPR015615">
    <property type="entry name" value="TGF-beta-rel"/>
</dbReference>
<keyword evidence="12" id="KW-1185">Reference proteome</keyword>
<evidence type="ECO:0000259" key="10">
    <source>
        <dbReference type="PROSITE" id="PS51362"/>
    </source>
</evidence>
<keyword evidence="6" id="KW-1015">Disulfide bond</keyword>
<feature type="compositionally biased region" description="Low complexity" evidence="9">
    <location>
        <begin position="507"/>
        <end position="523"/>
    </location>
</feature>
<dbReference type="GO" id="GO:0005615">
    <property type="term" value="C:extracellular space"/>
    <property type="evidence" value="ECO:0007669"/>
    <property type="project" value="TreeGrafter"/>
</dbReference>
<protein>
    <recommendedName>
        <fullName evidence="10">TGF-beta family profile domain-containing protein</fullName>
    </recommendedName>
</protein>
<evidence type="ECO:0000256" key="8">
    <source>
        <dbReference type="RuleBase" id="RU000354"/>
    </source>
</evidence>
<evidence type="ECO:0000313" key="12">
    <source>
        <dbReference type="Proteomes" id="UP000594454"/>
    </source>
</evidence>
<feature type="compositionally biased region" description="Basic residues" evidence="9">
    <location>
        <begin position="635"/>
        <end position="654"/>
    </location>
</feature>